<name>A0A5C6BWX0_9BACT</name>
<gene>
    <name evidence="2" type="ORF">Poly21_39970</name>
</gene>
<dbReference type="Gene3D" id="3.40.50.720">
    <property type="entry name" value="NAD(P)-binding Rossmann-like Domain"/>
    <property type="match status" value="1"/>
</dbReference>
<dbReference type="InterPro" id="IPR036291">
    <property type="entry name" value="NAD(P)-bd_dom_sf"/>
</dbReference>
<accession>A0A5C6BWX0</accession>
<feature type="domain" description="NAD(P)-binding" evidence="1">
    <location>
        <begin position="12"/>
        <end position="119"/>
    </location>
</feature>
<sequence>MFDERRHVLLTGATGHVGGALLPRLLEAGFYVRCMTRDRTKSEFREDERISVIEADVLQPDSLRRAMEGCDLAYYLVHSMSGDGDFAQRDRRAAGHFRDAAAEAGLDRLIYLGGLGREADGLSEHLRSRQEVGRILRQGRVPTIEFRAAMVIGAGSLSFEMVKNLCHRLPVMICPQWLSTQTQPIGTADLVRYLMAAADIELSASEIVEIGTPDTTTYREILAEYSQQNGLRRVFIPVPFLTPWLSGLWLSLVTPETARIGSDMVTGLANPTIVTDSSAERFQIDAMSVDAAIARALAGEAAGHAKA</sequence>
<dbReference type="GO" id="GO:0005737">
    <property type="term" value="C:cytoplasm"/>
    <property type="evidence" value="ECO:0007669"/>
    <property type="project" value="TreeGrafter"/>
</dbReference>
<evidence type="ECO:0000313" key="3">
    <source>
        <dbReference type="Proteomes" id="UP000319908"/>
    </source>
</evidence>
<dbReference type="GO" id="GO:0004029">
    <property type="term" value="F:aldehyde dehydrogenase (NAD+) activity"/>
    <property type="evidence" value="ECO:0007669"/>
    <property type="project" value="TreeGrafter"/>
</dbReference>
<comment type="caution">
    <text evidence="2">The sequence shown here is derived from an EMBL/GenBank/DDBJ whole genome shotgun (WGS) entry which is preliminary data.</text>
</comment>
<dbReference type="Pfam" id="PF13460">
    <property type="entry name" value="NAD_binding_10"/>
    <property type="match status" value="1"/>
</dbReference>
<proteinExistence type="predicted"/>
<dbReference type="PANTHER" id="PTHR48079:SF6">
    <property type="entry name" value="NAD(P)-BINDING DOMAIN-CONTAINING PROTEIN-RELATED"/>
    <property type="match status" value="1"/>
</dbReference>
<evidence type="ECO:0000259" key="1">
    <source>
        <dbReference type="Pfam" id="PF13460"/>
    </source>
</evidence>
<protein>
    <recommendedName>
        <fullName evidence="1">NAD(P)-binding domain-containing protein</fullName>
    </recommendedName>
</protein>
<dbReference type="SUPFAM" id="SSF51735">
    <property type="entry name" value="NAD(P)-binding Rossmann-fold domains"/>
    <property type="match status" value="1"/>
</dbReference>
<organism evidence="2 3">
    <name type="scientific">Allorhodopirellula heiligendammensis</name>
    <dbReference type="NCBI Taxonomy" id="2714739"/>
    <lineage>
        <taxon>Bacteria</taxon>
        <taxon>Pseudomonadati</taxon>
        <taxon>Planctomycetota</taxon>
        <taxon>Planctomycetia</taxon>
        <taxon>Pirellulales</taxon>
        <taxon>Pirellulaceae</taxon>
        <taxon>Allorhodopirellula</taxon>
    </lineage>
</organism>
<dbReference type="InterPro" id="IPR016040">
    <property type="entry name" value="NAD(P)-bd_dom"/>
</dbReference>
<dbReference type="EMBL" id="SJPU01000002">
    <property type="protein sequence ID" value="TWU16790.1"/>
    <property type="molecule type" value="Genomic_DNA"/>
</dbReference>
<reference evidence="2 3" key="1">
    <citation type="journal article" date="2020" name="Antonie Van Leeuwenhoek">
        <title>Rhodopirellula heiligendammensis sp. nov., Rhodopirellula pilleata sp. nov., and Rhodopirellula solitaria sp. nov. isolated from natural or artificial marine surfaces in Northern Germany and California, USA, and emended description of the genus Rhodopirellula.</title>
        <authorList>
            <person name="Kallscheuer N."/>
            <person name="Wiegand S."/>
            <person name="Jogler M."/>
            <person name="Boedeker C."/>
            <person name="Peeters S.H."/>
            <person name="Rast P."/>
            <person name="Heuer A."/>
            <person name="Jetten M.S.M."/>
            <person name="Rohde M."/>
            <person name="Jogler C."/>
        </authorList>
    </citation>
    <scope>NUCLEOTIDE SEQUENCE [LARGE SCALE GENOMIC DNA]</scope>
    <source>
        <strain evidence="2 3">Poly21</strain>
    </source>
</reference>
<dbReference type="InterPro" id="IPR051783">
    <property type="entry name" value="NAD(P)-dependent_oxidoreduct"/>
</dbReference>
<keyword evidence="3" id="KW-1185">Reference proteome</keyword>
<evidence type="ECO:0000313" key="2">
    <source>
        <dbReference type="EMBL" id="TWU16790.1"/>
    </source>
</evidence>
<dbReference type="PANTHER" id="PTHR48079">
    <property type="entry name" value="PROTEIN YEEZ"/>
    <property type="match status" value="1"/>
</dbReference>
<dbReference type="Proteomes" id="UP000319908">
    <property type="component" value="Unassembled WGS sequence"/>
</dbReference>
<dbReference type="AlphaFoldDB" id="A0A5C6BWX0"/>